<keyword evidence="3 6" id="KW-0812">Transmembrane</keyword>
<feature type="transmembrane region" description="Helical" evidence="6">
    <location>
        <begin position="6"/>
        <end position="29"/>
    </location>
</feature>
<evidence type="ECO:0000256" key="2">
    <source>
        <dbReference type="ARBA" id="ARBA00010095"/>
    </source>
</evidence>
<sequence length="156" mass="18544">MIPDLLFFVVILILTGFLLFLLVYFVILLTDVESDYLNAQQCCNTLNFWVIPKVTMHTFVAILQLITGHWWLLLCNLPGVVWQIQEIYKMPRGNMGIYDPTEIHNRGMVKVHLRNCLIFLAFYLIMFFVYMYCMIQEMLEGDPIRRHEDEQIITEF</sequence>
<evidence type="ECO:0000256" key="5">
    <source>
        <dbReference type="ARBA" id="ARBA00023136"/>
    </source>
</evidence>
<dbReference type="AlphaFoldDB" id="A0A9Q0S728"/>
<keyword evidence="5 6" id="KW-0472">Membrane</keyword>
<comment type="similarity">
    <text evidence="2">Belongs to the cornichon family.</text>
</comment>
<evidence type="ECO:0000256" key="3">
    <source>
        <dbReference type="ARBA" id="ARBA00022692"/>
    </source>
</evidence>
<comment type="caution">
    <text evidence="7">The sequence shown here is derived from an EMBL/GenBank/DDBJ whole genome shotgun (WGS) entry which is preliminary data.</text>
</comment>
<organism evidence="7 8">
    <name type="scientific">Pseudolycoriella hygida</name>
    <dbReference type="NCBI Taxonomy" id="35572"/>
    <lineage>
        <taxon>Eukaryota</taxon>
        <taxon>Metazoa</taxon>
        <taxon>Ecdysozoa</taxon>
        <taxon>Arthropoda</taxon>
        <taxon>Hexapoda</taxon>
        <taxon>Insecta</taxon>
        <taxon>Pterygota</taxon>
        <taxon>Neoptera</taxon>
        <taxon>Endopterygota</taxon>
        <taxon>Diptera</taxon>
        <taxon>Nematocera</taxon>
        <taxon>Sciaroidea</taxon>
        <taxon>Sciaridae</taxon>
        <taxon>Pseudolycoriella</taxon>
    </lineage>
</organism>
<dbReference type="Proteomes" id="UP001151699">
    <property type="component" value="Chromosome A"/>
</dbReference>
<dbReference type="SMART" id="SM01398">
    <property type="entry name" value="Cornichon"/>
    <property type="match status" value="1"/>
</dbReference>
<keyword evidence="8" id="KW-1185">Reference proteome</keyword>
<reference evidence="7" key="1">
    <citation type="submission" date="2022-07" db="EMBL/GenBank/DDBJ databases">
        <authorList>
            <person name="Trinca V."/>
            <person name="Uliana J.V.C."/>
            <person name="Torres T.T."/>
            <person name="Ward R.J."/>
            <person name="Monesi N."/>
        </authorList>
    </citation>
    <scope>NUCLEOTIDE SEQUENCE</scope>
    <source>
        <strain evidence="7">HSMRA1968</strain>
        <tissue evidence="7">Whole embryos</tissue>
    </source>
</reference>
<dbReference type="PANTHER" id="PTHR12290">
    <property type="entry name" value="CORNICHON-RELATED"/>
    <property type="match status" value="1"/>
</dbReference>
<evidence type="ECO:0000256" key="6">
    <source>
        <dbReference type="SAM" id="Phobius"/>
    </source>
</evidence>
<evidence type="ECO:0000256" key="1">
    <source>
        <dbReference type="ARBA" id="ARBA00004141"/>
    </source>
</evidence>
<dbReference type="GO" id="GO:0016192">
    <property type="term" value="P:vesicle-mediated transport"/>
    <property type="evidence" value="ECO:0007669"/>
    <property type="project" value="InterPro"/>
</dbReference>
<proteinExistence type="inferred from homology"/>
<dbReference type="InterPro" id="IPR003377">
    <property type="entry name" value="Cornichon"/>
</dbReference>
<keyword evidence="4 6" id="KW-1133">Transmembrane helix</keyword>
<dbReference type="OrthoDB" id="8775810at2759"/>
<dbReference type="GO" id="GO:0016020">
    <property type="term" value="C:membrane"/>
    <property type="evidence" value="ECO:0007669"/>
    <property type="project" value="UniProtKB-SubCell"/>
</dbReference>
<feature type="transmembrane region" description="Helical" evidence="6">
    <location>
        <begin position="117"/>
        <end position="135"/>
    </location>
</feature>
<gene>
    <name evidence="7" type="primary">Cnih4</name>
    <name evidence="7" type="ORF">Bhyg_01114</name>
</gene>
<name>A0A9Q0S728_9DIPT</name>
<evidence type="ECO:0000313" key="7">
    <source>
        <dbReference type="EMBL" id="KAJ6645905.1"/>
    </source>
</evidence>
<dbReference type="EMBL" id="WJQU01000001">
    <property type="protein sequence ID" value="KAJ6645905.1"/>
    <property type="molecule type" value="Genomic_DNA"/>
</dbReference>
<accession>A0A9Q0S728</accession>
<comment type="subcellular location">
    <subcellularLocation>
        <location evidence="1">Membrane</location>
        <topology evidence="1">Multi-pass membrane protein</topology>
    </subcellularLocation>
</comment>
<evidence type="ECO:0000256" key="4">
    <source>
        <dbReference type="ARBA" id="ARBA00022989"/>
    </source>
</evidence>
<feature type="transmembrane region" description="Helical" evidence="6">
    <location>
        <begin position="50"/>
        <end position="72"/>
    </location>
</feature>
<dbReference type="Pfam" id="PF03311">
    <property type="entry name" value="Cornichon"/>
    <property type="match status" value="1"/>
</dbReference>
<evidence type="ECO:0000313" key="8">
    <source>
        <dbReference type="Proteomes" id="UP001151699"/>
    </source>
</evidence>
<protein>
    <submittedName>
        <fullName evidence="7">Protein cornichon like 4</fullName>
    </submittedName>
</protein>